<dbReference type="Proteomes" id="UP001054837">
    <property type="component" value="Unassembled WGS sequence"/>
</dbReference>
<gene>
    <name evidence="2" type="ORF">CDAR_365591</name>
</gene>
<feature type="region of interest" description="Disordered" evidence="1">
    <location>
        <begin position="29"/>
        <end position="71"/>
    </location>
</feature>
<reference evidence="2 3" key="1">
    <citation type="submission" date="2021-06" db="EMBL/GenBank/DDBJ databases">
        <title>Caerostris darwini draft genome.</title>
        <authorList>
            <person name="Kono N."/>
            <person name="Arakawa K."/>
        </authorList>
    </citation>
    <scope>NUCLEOTIDE SEQUENCE [LARGE SCALE GENOMIC DNA]</scope>
</reference>
<proteinExistence type="predicted"/>
<accession>A0AAV4RIE2</accession>
<keyword evidence="3" id="KW-1185">Reference proteome</keyword>
<dbReference type="EMBL" id="BPLQ01006071">
    <property type="protein sequence ID" value="GIY19773.1"/>
    <property type="molecule type" value="Genomic_DNA"/>
</dbReference>
<feature type="compositionally biased region" description="Basic and acidic residues" evidence="1">
    <location>
        <begin position="54"/>
        <end position="71"/>
    </location>
</feature>
<evidence type="ECO:0000313" key="2">
    <source>
        <dbReference type="EMBL" id="GIY19773.1"/>
    </source>
</evidence>
<sequence length="71" mass="8414">MHKLVYLANAERIEGEKEKRRDRMLPLVIRDREKKRKKEATSDFRQGAQQSVTHLRDAMGENRKGVHQQVD</sequence>
<comment type="caution">
    <text evidence="2">The sequence shown here is derived from an EMBL/GenBank/DDBJ whole genome shotgun (WGS) entry which is preliminary data.</text>
</comment>
<feature type="compositionally biased region" description="Polar residues" evidence="1">
    <location>
        <begin position="43"/>
        <end position="53"/>
    </location>
</feature>
<dbReference type="AlphaFoldDB" id="A0AAV4RIE2"/>
<name>A0AAV4RIE2_9ARAC</name>
<organism evidence="2 3">
    <name type="scientific">Caerostris darwini</name>
    <dbReference type="NCBI Taxonomy" id="1538125"/>
    <lineage>
        <taxon>Eukaryota</taxon>
        <taxon>Metazoa</taxon>
        <taxon>Ecdysozoa</taxon>
        <taxon>Arthropoda</taxon>
        <taxon>Chelicerata</taxon>
        <taxon>Arachnida</taxon>
        <taxon>Araneae</taxon>
        <taxon>Araneomorphae</taxon>
        <taxon>Entelegynae</taxon>
        <taxon>Araneoidea</taxon>
        <taxon>Araneidae</taxon>
        <taxon>Caerostris</taxon>
    </lineage>
</organism>
<protein>
    <submittedName>
        <fullName evidence="2">Uncharacterized protein</fullName>
    </submittedName>
</protein>
<evidence type="ECO:0000313" key="3">
    <source>
        <dbReference type="Proteomes" id="UP001054837"/>
    </source>
</evidence>
<evidence type="ECO:0000256" key="1">
    <source>
        <dbReference type="SAM" id="MobiDB-lite"/>
    </source>
</evidence>